<comment type="cofactor">
    <cofactor evidence="1">
        <name>[4Fe-4S] cluster</name>
        <dbReference type="ChEBI" id="CHEBI:49883"/>
    </cofactor>
</comment>
<reference evidence="4" key="1">
    <citation type="submission" date="2014-08" db="EMBL/GenBank/DDBJ databases">
        <authorList>
            <person name="Wibberg D."/>
        </authorList>
    </citation>
    <scope>NUCLEOTIDE SEQUENCE</scope>
</reference>
<dbReference type="GO" id="GO:0016491">
    <property type="term" value="F:oxidoreductase activity"/>
    <property type="evidence" value="ECO:0007669"/>
    <property type="project" value="InterPro"/>
</dbReference>
<proteinExistence type="inferred from homology"/>
<sequence length="232" mass="26021">MSKLRNILILVGSPKGKKSASNNIASYIEDGFNKNEVETEKVFVARYKKPDKLKELLEKASEAELIVIVAPLYFDSIPALTIRFMEEFSNYKKSLPKAQQKLMAVFNCGFPEPHQNDVAIKICENFASQTDMEWIGGIAVGMGPSVETKSLKDAGMPAKNLRKGLDKIIDSLSNNETVPPEAIATASKLSLPLFLVKFIYAHFVNSGWKRQVKDKDIVKKMYDRPYDVDNVE</sequence>
<dbReference type="InterPro" id="IPR029039">
    <property type="entry name" value="Flavoprotein-like_sf"/>
</dbReference>
<dbReference type="Gene3D" id="3.40.50.360">
    <property type="match status" value="1"/>
</dbReference>
<dbReference type="PATRIC" id="fig|2162.9.peg.1405"/>
<accession>A0A090I3C1</accession>
<evidence type="ECO:0000256" key="2">
    <source>
        <dbReference type="ARBA" id="ARBA00038292"/>
    </source>
</evidence>
<gene>
    <name evidence="4" type="ORF">DSM1535_1374</name>
</gene>
<evidence type="ECO:0000313" key="4">
    <source>
        <dbReference type="EMBL" id="CEA13708.1"/>
    </source>
</evidence>
<dbReference type="SUPFAM" id="SSF52218">
    <property type="entry name" value="Flavoproteins"/>
    <property type="match status" value="1"/>
</dbReference>
<evidence type="ECO:0000259" key="3">
    <source>
        <dbReference type="Pfam" id="PF03358"/>
    </source>
</evidence>
<comment type="similarity">
    <text evidence="2">Belongs to the SsuE family. Isf subfamily.</text>
</comment>
<dbReference type="AlphaFoldDB" id="A0A090I3C1"/>
<dbReference type="RefSeq" id="WP_048072890.1">
    <property type="nucleotide sequence ID" value="NZ_JARVXG010000028.1"/>
</dbReference>
<dbReference type="KEGG" id="mfi:DSM1535_1374"/>
<dbReference type="InterPro" id="IPR005025">
    <property type="entry name" value="FMN_Rdtase-like_dom"/>
</dbReference>
<feature type="domain" description="NADPH-dependent FMN reductase-like" evidence="3">
    <location>
        <begin position="6"/>
        <end position="109"/>
    </location>
</feature>
<protein>
    <recommendedName>
        <fullName evidence="3">NADPH-dependent FMN reductase-like domain-containing protein</fullName>
    </recommendedName>
</protein>
<organism evidence="4">
    <name type="scientific">Methanobacterium formicicum</name>
    <dbReference type="NCBI Taxonomy" id="2162"/>
    <lineage>
        <taxon>Archaea</taxon>
        <taxon>Methanobacteriati</taxon>
        <taxon>Methanobacteriota</taxon>
        <taxon>Methanomada group</taxon>
        <taxon>Methanobacteria</taxon>
        <taxon>Methanobacteriales</taxon>
        <taxon>Methanobacteriaceae</taxon>
        <taxon>Methanobacterium</taxon>
    </lineage>
</organism>
<name>A0A090I3C1_METFO</name>
<dbReference type="Pfam" id="PF03358">
    <property type="entry name" value="FMN_red"/>
    <property type="match status" value="1"/>
</dbReference>
<evidence type="ECO:0000256" key="1">
    <source>
        <dbReference type="ARBA" id="ARBA00001966"/>
    </source>
</evidence>
<dbReference type="EMBL" id="LN515531">
    <property type="protein sequence ID" value="CEA13708.1"/>
    <property type="molecule type" value="Genomic_DNA"/>
</dbReference>